<protein>
    <recommendedName>
        <fullName evidence="5">B box-type domain-containing protein</fullName>
    </recommendedName>
</protein>
<dbReference type="EMBL" id="SRMA01025545">
    <property type="protein sequence ID" value="TRY93396.1"/>
    <property type="molecule type" value="Genomic_DNA"/>
</dbReference>
<feature type="compositionally biased region" description="Polar residues" evidence="4">
    <location>
        <begin position="43"/>
        <end position="52"/>
    </location>
</feature>
<dbReference type="AlphaFoldDB" id="A0A553QUC6"/>
<name>A0A553QUC6_9TELE</name>
<dbReference type="InterPro" id="IPR037688">
    <property type="entry name" value="ZBBX"/>
</dbReference>
<evidence type="ECO:0000259" key="5">
    <source>
        <dbReference type="PROSITE" id="PS50119"/>
    </source>
</evidence>
<dbReference type="InterPro" id="IPR000315">
    <property type="entry name" value="Znf_B-box"/>
</dbReference>
<feature type="region of interest" description="Disordered" evidence="4">
    <location>
        <begin position="167"/>
        <end position="198"/>
    </location>
</feature>
<evidence type="ECO:0000256" key="2">
    <source>
        <dbReference type="ARBA" id="ARBA00022833"/>
    </source>
</evidence>
<evidence type="ECO:0000256" key="4">
    <source>
        <dbReference type="SAM" id="MobiDB-lite"/>
    </source>
</evidence>
<evidence type="ECO:0000256" key="3">
    <source>
        <dbReference type="PROSITE-ProRule" id="PRU00024"/>
    </source>
</evidence>
<keyword evidence="2" id="KW-0862">Zinc</keyword>
<comment type="caution">
    <text evidence="6">The sequence shown here is derived from an EMBL/GenBank/DDBJ whole genome shotgun (WGS) entry which is preliminary data.</text>
</comment>
<reference evidence="6 7" key="1">
    <citation type="journal article" date="2019" name="Sci. Data">
        <title>Hybrid genome assembly and annotation of Danionella translucida.</title>
        <authorList>
            <person name="Kadobianskyi M."/>
            <person name="Schulze L."/>
            <person name="Schuelke M."/>
            <person name="Judkewitz B."/>
        </authorList>
    </citation>
    <scope>NUCLEOTIDE SEQUENCE [LARGE SCALE GENOMIC DNA]</scope>
    <source>
        <strain evidence="6 7">Bolton</strain>
    </source>
</reference>
<dbReference type="GO" id="GO:0008270">
    <property type="term" value="F:zinc ion binding"/>
    <property type="evidence" value="ECO:0007669"/>
    <property type="project" value="UniProtKB-KW"/>
</dbReference>
<feature type="region of interest" description="Disordered" evidence="4">
    <location>
        <begin position="23"/>
        <end position="52"/>
    </location>
</feature>
<proteinExistence type="predicted"/>
<sequence length="259" mass="29150">METVTLDQHATEMESRLEELRQRMNQEKEEREKIGASHWHSGQPGNLTPSFQNVKKNKENTISPGKMKIRVLKEDSASASQKPLSAEVVAKNSPVSKKLKLKGKVCGQCEVQSAGVMCVECGEDYCVGCFVRFHQRGALKRHQMVPLQAELQTPISSRDVLGRLHQQVQAEENPKPTEEEERSAPRSAPSMNQTHRPQVVFINYDGVVEKKEENGNEVENNGSLLRGAFDEDQSARSFQEALKEWRECGQRPGSAERPQ</sequence>
<dbReference type="Gene3D" id="4.10.830.40">
    <property type="match status" value="1"/>
</dbReference>
<evidence type="ECO:0000256" key="1">
    <source>
        <dbReference type="ARBA" id="ARBA00022771"/>
    </source>
</evidence>
<keyword evidence="1 3" id="KW-0479">Metal-binding</keyword>
<feature type="region of interest" description="Disordered" evidence="4">
    <location>
        <begin position="212"/>
        <end position="259"/>
    </location>
</feature>
<gene>
    <name evidence="6" type="ORF">DNTS_014809</name>
</gene>
<accession>A0A553QUC6</accession>
<dbReference type="PANTHER" id="PTHR28634">
    <property type="entry name" value="ZINC FINGER B-BOX DOMAIN-CONTAINING PROTEIN 1"/>
    <property type="match status" value="1"/>
</dbReference>
<keyword evidence="1 3" id="KW-0863">Zinc-finger</keyword>
<organism evidence="6 7">
    <name type="scientific">Danionella cerebrum</name>
    <dbReference type="NCBI Taxonomy" id="2873325"/>
    <lineage>
        <taxon>Eukaryota</taxon>
        <taxon>Metazoa</taxon>
        <taxon>Chordata</taxon>
        <taxon>Craniata</taxon>
        <taxon>Vertebrata</taxon>
        <taxon>Euteleostomi</taxon>
        <taxon>Actinopterygii</taxon>
        <taxon>Neopterygii</taxon>
        <taxon>Teleostei</taxon>
        <taxon>Ostariophysi</taxon>
        <taxon>Cypriniformes</taxon>
        <taxon>Danionidae</taxon>
        <taxon>Danioninae</taxon>
        <taxon>Danionella</taxon>
    </lineage>
</organism>
<feature type="compositionally biased region" description="Basic and acidic residues" evidence="4">
    <location>
        <begin position="23"/>
        <end position="35"/>
    </location>
</feature>
<dbReference type="PANTHER" id="PTHR28634:SF1">
    <property type="entry name" value="ZINC FINGER B-BOX DOMAIN-CONTAINING PROTEIN 1"/>
    <property type="match status" value="1"/>
</dbReference>
<feature type="domain" description="B box-type" evidence="5">
    <location>
        <begin position="101"/>
        <end position="147"/>
    </location>
</feature>
<keyword evidence="7" id="KW-1185">Reference proteome</keyword>
<evidence type="ECO:0000313" key="7">
    <source>
        <dbReference type="Proteomes" id="UP000316079"/>
    </source>
</evidence>
<dbReference type="Pfam" id="PF22586">
    <property type="entry name" value="ANCHR-like_BBOX"/>
    <property type="match status" value="1"/>
</dbReference>
<dbReference type="Proteomes" id="UP000316079">
    <property type="component" value="Unassembled WGS sequence"/>
</dbReference>
<dbReference type="SMART" id="SM00336">
    <property type="entry name" value="BBOX"/>
    <property type="match status" value="1"/>
</dbReference>
<evidence type="ECO:0000313" key="6">
    <source>
        <dbReference type="EMBL" id="TRY93396.1"/>
    </source>
</evidence>
<dbReference type="OrthoDB" id="6226111at2759"/>
<dbReference type="PROSITE" id="PS50119">
    <property type="entry name" value="ZF_BBOX"/>
    <property type="match status" value="1"/>
</dbReference>